<dbReference type="RefSeq" id="WP_213008947.1">
    <property type="nucleotide sequence ID" value="NZ_BOQN01000063.1"/>
</dbReference>
<comment type="caution">
    <text evidence="5">The sequence shown here is derived from an EMBL/GenBank/DDBJ whole genome shotgun (WGS) entry which is preliminary data.</text>
</comment>
<dbReference type="PROSITE" id="PS50987">
    <property type="entry name" value="HTH_ARSR_2"/>
    <property type="match status" value="1"/>
</dbReference>
<evidence type="ECO:0000259" key="4">
    <source>
        <dbReference type="PROSITE" id="PS50987"/>
    </source>
</evidence>
<evidence type="ECO:0000313" key="6">
    <source>
        <dbReference type="Proteomes" id="UP000677082"/>
    </source>
</evidence>
<dbReference type="EMBL" id="BOQN01000063">
    <property type="protein sequence ID" value="GIM93119.1"/>
    <property type="molecule type" value="Genomic_DNA"/>
</dbReference>
<dbReference type="GO" id="GO:0003677">
    <property type="term" value="F:DNA binding"/>
    <property type="evidence" value="ECO:0007669"/>
    <property type="project" value="UniProtKB-KW"/>
</dbReference>
<gene>
    <name evidence="5" type="ORF">Ato02nite_049120</name>
</gene>
<keyword evidence="2" id="KW-0238">DNA-binding</keyword>
<dbReference type="CDD" id="cd00090">
    <property type="entry name" value="HTH_ARSR"/>
    <property type="match status" value="1"/>
</dbReference>
<dbReference type="InterPro" id="IPR036388">
    <property type="entry name" value="WH-like_DNA-bd_sf"/>
</dbReference>
<dbReference type="NCBIfam" id="NF033788">
    <property type="entry name" value="HTH_metalloreg"/>
    <property type="match status" value="1"/>
</dbReference>
<keyword evidence="3" id="KW-0804">Transcription</keyword>
<sequence>MNETIDDALWSAIGDPTRRLMLDLLLADGGGTATRLSEHLPVTRQAVAKHLSVLDRAGLVHAAPTGRERRYEVDEAQLGLGKNFGALASLSANARRPRRAGPSGGFAGVGGQHLVARYQALVAEGRHQA</sequence>
<evidence type="ECO:0000256" key="2">
    <source>
        <dbReference type="ARBA" id="ARBA00023125"/>
    </source>
</evidence>
<protein>
    <recommendedName>
        <fullName evidence="4">HTH arsR-type domain-containing protein</fullName>
    </recommendedName>
</protein>
<reference evidence="5 6" key="1">
    <citation type="submission" date="2021-03" db="EMBL/GenBank/DDBJ databases">
        <title>Whole genome shotgun sequence of Actinoplanes toevensis NBRC 105298.</title>
        <authorList>
            <person name="Komaki H."/>
            <person name="Tamura T."/>
        </authorList>
    </citation>
    <scope>NUCLEOTIDE SEQUENCE [LARGE SCALE GENOMIC DNA]</scope>
    <source>
        <strain evidence="5 6">NBRC 105298</strain>
    </source>
</reference>
<keyword evidence="1" id="KW-0805">Transcription regulation</keyword>
<dbReference type="PANTHER" id="PTHR33154">
    <property type="entry name" value="TRANSCRIPTIONAL REGULATOR, ARSR FAMILY"/>
    <property type="match status" value="1"/>
</dbReference>
<dbReference type="PRINTS" id="PR00778">
    <property type="entry name" value="HTHARSR"/>
</dbReference>
<dbReference type="InterPro" id="IPR001845">
    <property type="entry name" value="HTH_ArsR_DNA-bd_dom"/>
</dbReference>
<dbReference type="Gene3D" id="1.10.10.10">
    <property type="entry name" value="Winged helix-like DNA-binding domain superfamily/Winged helix DNA-binding domain"/>
    <property type="match status" value="1"/>
</dbReference>
<dbReference type="SMART" id="SM00418">
    <property type="entry name" value="HTH_ARSR"/>
    <property type="match status" value="1"/>
</dbReference>
<dbReference type="GO" id="GO:0003700">
    <property type="term" value="F:DNA-binding transcription factor activity"/>
    <property type="evidence" value="ECO:0007669"/>
    <property type="project" value="InterPro"/>
</dbReference>
<name>A0A919TFE2_9ACTN</name>
<dbReference type="AlphaFoldDB" id="A0A919TFE2"/>
<dbReference type="InterPro" id="IPR011991">
    <property type="entry name" value="ArsR-like_HTH"/>
</dbReference>
<accession>A0A919TFE2</accession>
<feature type="domain" description="HTH arsR-type" evidence="4">
    <location>
        <begin position="1"/>
        <end position="93"/>
    </location>
</feature>
<dbReference type="InterPro" id="IPR036390">
    <property type="entry name" value="WH_DNA-bd_sf"/>
</dbReference>
<evidence type="ECO:0000256" key="1">
    <source>
        <dbReference type="ARBA" id="ARBA00023015"/>
    </source>
</evidence>
<organism evidence="5 6">
    <name type="scientific">Paractinoplanes toevensis</name>
    <dbReference type="NCBI Taxonomy" id="571911"/>
    <lineage>
        <taxon>Bacteria</taxon>
        <taxon>Bacillati</taxon>
        <taxon>Actinomycetota</taxon>
        <taxon>Actinomycetes</taxon>
        <taxon>Micromonosporales</taxon>
        <taxon>Micromonosporaceae</taxon>
        <taxon>Paractinoplanes</taxon>
    </lineage>
</organism>
<dbReference type="PANTHER" id="PTHR33154:SF33">
    <property type="entry name" value="TRANSCRIPTIONAL REPRESSOR SDPR"/>
    <property type="match status" value="1"/>
</dbReference>
<evidence type="ECO:0000256" key="3">
    <source>
        <dbReference type="ARBA" id="ARBA00023163"/>
    </source>
</evidence>
<dbReference type="Proteomes" id="UP000677082">
    <property type="component" value="Unassembled WGS sequence"/>
</dbReference>
<keyword evidence="6" id="KW-1185">Reference proteome</keyword>
<evidence type="ECO:0000313" key="5">
    <source>
        <dbReference type="EMBL" id="GIM93119.1"/>
    </source>
</evidence>
<proteinExistence type="predicted"/>
<dbReference type="SUPFAM" id="SSF46785">
    <property type="entry name" value="Winged helix' DNA-binding domain"/>
    <property type="match status" value="1"/>
</dbReference>
<dbReference type="Pfam" id="PF12840">
    <property type="entry name" value="HTH_20"/>
    <property type="match status" value="1"/>
</dbReference>
<dbReference type="InterPro" id="IPR051081">
    <property type="entry name" value="HTH_MetalResp_TranReg"/>
</dbReference>